<dbReference type="SUPFAM" id="SSF53850">
    <property type="entry name" value="Periplasmic binding protein-like II"/>
    <property type="match status" value="1"/>
</dbReference>
<dbReference type="InterPro" id="IPR036390">
    <property type="entry name" value="WH_DNA-bd_sf"/>
</dbReference>
<feature type="domain" description="HTH lysR-type" evidence="5">
    <location>
        <begin position="129"/>
        <end position="152"/>
    </location>
</feature>
<evidence type="ECO:0000256" key="2">
    <source>
        <dbReference type="ARBA" id="ARBA00023015"/>
    </source>
</evidence>
<dbReference type="Pfam" id="PF03466">
    <property type="entry name" value="LysR_substrate"/>
    <property type="match status" value="1"/>
</dbReference>
<organism evidence="6 7">
    <name type="scientific">Agrilutibacter niabensis</name>
    <dbReference type="NCBI Taxonomy" id="380628"/>
    <lineage>
        <taxon>Bacteria</taxon>
        <taxon>Pseudomonadati</taxon>
        <taxon>Pseudomonadota</taxon>
        <taxon>Gammaproteobacteria</taxon>
        <taxon>Lysobacterales</taxon>
        <taxon>Lysobacteraceae</taxon>
        <taxon>Agrilutibacter</taxon>
    </lineage>
</organism>
<reference evidence="6 7" key="1">
    <citation type="submission" date="2023-07" db="EMBL/GenBank/DDBJ databases">
        <title>Sorghum-associated microbial communities from plants grown in Nebraska, USA.</title>
        <authorList>
            <person name="Schachtman D."/>
        </authorList>
    </citation>
    <scope>NUCLEOTIDE SEQUENCE [LARGE SCALE GENOMIC DNA]</scope>
    <source>
        <strain evidence="6 7">BE187</strain>
    </source>
</reference>
<dbReference type="CDD" id="cd08432">
    <property type="entry name" value="PBP2_GcdR_TrpI_HvrB_AmpR_like"/>
    <property type="match status" value="1"/>
</dbReference>
<evidence type="ECO:0000256" key="1">
    <source>
        <dbReference type="ARBA" id="ARBA00009437"/>
    </source>
</evidence>
<accession>A0ABU1VK07</accession>
<comment type="caution">
    <text evidence="6">The sequence shown here is derived from an EMBL/GenBank/DDBJ whole genome shotgun (WGS) entry which is preliminary data.</text>
</comment>
<comment type="similarity">
    <text evidence="1">Belongs to the LysR transcriptional regulatory family.</text>
</comment>
<dbReference type="EMBL" id="JAVDVW010000001">
    <property type="protein sequence ID" value="MDR7097817.1"/>
    <property type="molecule type" value="Genomic_DNA"/>
</dbReference>
<keyword evidence="2" id="KW-0805">Transcription regulation</keyword>
<dbReference type="InterPro" id="IPR000847">
    <property type="entry name" value="LysR_HTH_N"/>
</dbReference>
<dbReference type="PANTHER" id="PTHR30537:SF26">
    <property type="entry name" value="GLYCINE CLEAVAGE SYSTEM TRANSCRIPTIONAL ACTIVATOR"/>
    <property type="match status" value="1"/>
</dbReference>
<dbReference type="InterPro" id="IPR005119">
    <property type="entry name" value="LysR_subst-bd"/>
</dbReference>
<keyword evidence="7" id="KW-1185">Reference proteome</keyword>
<keyword evidence="3 6" id="KW-0238">DNA-binding</keyword>
<sequence>MRRSRRHHLWRGGTNILRVDPERYRKFRQILRFGEELWLALGHDLRTGNTKGPISCQNVFSVLKSPNCPVSASQSHAPSAKRVMACTECFGASRGERTQLSVRLHRNRVKHERGFCLVELARHRTKHVQIKALEAYLGANLFDRLYRSVRLTSAGERLAAATQQAYKEIGRTLDELKSDGLTAGPSTLSISATSSFAAMWLASRIHLFQALHPEIELRLAAENAVVDLAHDVSVDIALRYGPGPYSEALEAEKLWPSGDVFPVCAPSLAASGNLGPGALVHHALLRTAPPVGADIAGRPDWLAWLAAARMTGVVATRVLERGPLFDSTQLAIEAAMAGRGVALAPAVLVQDAIRAGRLAKPFAISIPDPFSYWIVCRKDRMKEAPIGAFHRWIALEAKRTNAELLPSNAG</sequence>
<dbReference type="SUPFAM" id="SSF46785">
    <property type="entry name" value="Winged helix' DNA-binding domain"/>
    <property type="match status" value="1"/>
</dbReference>
<evidence type="ECO:0000313" key="6">
    <source>
        <dbReference type="EMBL" id="MDR7097817.1"/>
    </source>
</evidence>
<name>A0ABU1VK07_9GAMM</name>
<evidence type="ECO:0000256" key="3">
    <source>
        <dbReference type="ARBA" id="ARBA00023125"/>
    </source>
</evidence>
<evidence type="ECO:0000256" key="4">
    <source>
        <dbReference type="ARBA" id="ARBA00023163"/>
    </source>
</evidence>
<proteinExistence type="inferred from homology"/>
<dbReference type="PANTHER" id="PTHR30537">
    <property type="entry name" value="HTH-TYPE TRANSCRIPTIONAL REGULATOR"/>
    <property type="match status" value="1"/>
</dbReference>
<dbReference type="PROSITE" id="PS50931">
    <property type="entry name" value="HTH_LYSR"/>
    <property type="match status" value="1"/>
</dbReference>
<gene>
    <name evidence="6" type="ORF">J2X04_000164</name>
</gene>
<dbReference type="GO" id="GO:0003677">
    <property type="term" value="F:DNA binding"/>
    <property type="evidence" value="ECO:0007669"/>
    <property type="project" value="UniProtKB-KW"/>
</dbReference>
<evidence type="ECO:0000313" key="7">
    <source>
        <dbReference type="Proteomes" id="UP001267878"/>
    </source>
</evidence>
<dbReference type="Proteomes" id="UP001267878">
    <property type="component" value="Unassembled WGS sequence"/>
</dbReference>
<evidence type="ECO:0000259" key="5">
    <source>
        <dbReference type="PROSITE" id="PS50931"/>
    </source>
</evidence>
<dbReference type="Gene3D" id="3.40.190.10">
    <property type="entry name" value="Periplasmic binding protein-like II"/>
    <property type="match status" value="2"/>
</dbReference>
<keyword evidence="4" id="KW-0804">Transcription</keyword>
<dbReference type="Gene3D" id="1.10.10.10">
    <property type="entry name" value="Winged helix-like DNA-binding domain superfamily/Winged helix DNA-binding domain"/>
    <property type="match status" value="1"/>
</dbReference>
<dbReference type="InterPro" id="IPR058163">
    <property type="entry name" value="LysR-type_TF_proteobact-type"/>
</dbReference>
<dbReference type="InterPro" id="IPR036388">
    <property type="entry name" value="WH-like_DNA-bd_sf"/>
</dbReference>
<protein>
    <submittedName>
        <fullName evidence="6">DNA-binding transcriptional LysR family regulator</fullName>
    </submittedName>
</protein>